<keyword evidence="2" id="KW-0813">Transport</keyword>
<dbReference type="Gene3D" id="3.10.105.10">
    <property type="entry name" value="Dipeptide-binding Protein, Domain 3"/>
    <property type="match status" value="1"/>
</dbReference>
<dbReference type="SUPFAM" id="SSF53850">
    <property type="entry name" value="Periplasmic binding protein-like II"/>
    <property type="match status" value="1"/>
</dbReference>
<evidence type="ECO:0000256" key="1">
    <source>
        <dbReference type="ARBA" id="ARBA00005695"/>
    </source>
</evidence>
<protein>
    <submittedName>
        <fullName evidence="6">Extracellular solute-binding protein family 5</fullName>
    </submittedName>
</protein>
<comment type="caution">
    <text evidence="6">The sequence shown here is derived from an EMBL/GenBank/DDBJ whole genome shotgun (WGS) entry which is preliminary data.</text>
</comment>
<proteinExistence type="inferred from homology"/>
<gene>
    <name evidence="6" type="ORF">UR42_C0028G0011</name>
</gene>
<dbReference type="AlphaFoldDB" id="A0A0G0D4E9"/>
<dbReference type="Gene3D" id="3.40.190.10">
    <property type="entry name" value="Periplasmic binding protein-like II"/>
    <property type="match status" value="1"/>
</dbReference>
<evidence type="ECO:0000259" key="5">
    <source>
        <dbReference type="Pfam" id="PF00496"/>
    </source>
</evidence>
<name>A0A0G0D4E9_9BACT</name>
<dbReference type="PANTHER" id="PTHR30290">
    <property type="entry name" value="PERIPLASMIC BINDING COMPONENT OF ABC TRANSPORTER"/>
    <property type="match status" value="1"/>
</dbReference>
<keyword evidence="4" id="KW-0472">Membrane</keyword>
<dbReference type="GO" id="GO:0042597">
    <property type="term" value="C:periplasmic space"/>
    <property type="evidence" value="ECO:0007669"/>
    <property type="project" value="UniProtKB-ARBA"/>
</dbReference>
<organism evidence="6 7">
    <name type="scientific">Candidatus Roizmanbacteria bacterium GW2011_GWA2_33_33</name>
    <dbReference type="NCBI Taxonomy" id="1618476"/>
    <lineage>
        <taxon>Bacteria</taxon>
        <taxon>Candidatus Roizmaniibacteriota</taxon>
    </lineage>
</organism>
<dbReference type="GO" id="GO:1904680">
    <property type="term" value="F:peptide transmembrane transporter activity"/>
    <property type="evidence" value="ECO:0007669"/>
    <property type="project" value="TreeGrafter"/>
</dbReference>
<keyword evidence="4" id="KW-1133">Transmembrane helix</keyword>
<keyword evidence="3" id="KW-0732">Signal</keyword>
<dbReference type="EMBL" id="LBPD01000028">
    <property type="protein sequence ID" value="KKP50397.1"/>
    <property type="molecule type" value="Genomic_DNA"/>
</dbReference>
<comment type="similarity">
    <text evidence="1">Belongs to the bacterial solute-binding protein 5 family.</text>
</comment>
<dbReference type="GO" id="GO:0015833">
    <property type="term" value="P:peptide transport"/>
    <property type="evidence" value="ECO:0007669"/>
    <property type="project" value="TreeGrafter"/>
</dbReference>
<accession>A0A0G0D4E9</accession>
<dbReference type="Gene3D" id="3.90.76.10">
    <property type="entry name" value="Dipeptide-binding Protein, Domain 1"/>
    <property type="match status" value="1"/>
</dbReference>
<dbReference type="PANTHER" id="PTHR30290:SF9">
    <property type="entry name" value="OLIGOPEPTIDE-BINDING PROTEIN APPA"/>
    <property type="match status" value="1"/>
</dbReference>
<keyword evidence="4" id="KW-0812">Transmembrane</keyword>
<dbReference type="PIRSF" id="PIRSF002741">
    <property type="entry name" value="MppA"/>
    <property type="match status" value="1"/>
</dbReference>
<dbReference type="InterPro" id="IPR039424">
    <property type="entry name" value="SBP_5"/>
</dbReference>
<dbReference type="InterPro" id="IPR000914">
    <property type="entry name" value="SBP_5_dom"/>
</dbReference>
<evidence type="ECO:0000313" key="7">
    <source>
        <dbReference type="Proteomes" id="UP000034045"/>
    </source>
</evidence>
<evidence type="ECO:0000256" key="3">
    <source>
        <dbReference type="ARBA" id="ARBA00022729"/>
    </source>
</evidence>
<dbReference type="InterPro" id="IPR030678">
    <property type="entry name" value="Peptide/Ni-bd"/>
</dbReference>
<evidence type="ECO:0000313" key="6">
    <source>
        <dbReference type="EMBL" id="KKP50397.1"/>
    </source>
</evidence>
<dbReference type="Pfam" id="PF00496">
    <property type="entry name" value="SBP_bac_5"/>
    <property type="match status" value="1"/>
</dbReference>
<feature type="domain" description="Solute-binding protein family 5" evidence="5">
    <location>
        <begin position="86"/>
        <end position="392"/>
    </location>
</feature>
<dbReference type="Proteomes" id="UP000034045">
    <property type="component" value="Unassembled WGS sequence"/>
</dbReference>
<sequence length="451" mass="52527">MNKKAFRYYYWLFLEFAKKYSRLILMSFFIGFISLIGFLSVSPYLKSIFNKQEIIGLVGNYDFINLPDEIMTKVSNGLVTINEKGEIIPVLANSWEVLDEGKQYRFYLKNNLLWNDDKKFTAENINYQFNDVKIKVVDKNVLDFYLNKSLGIFPTYLSKPLIRPPLVGIAGFYKLGKYKILNGSLVEITLVPNTKDLMTVKYKFYNNESDLVTAYKKGEINKMTLTKKSVADTFINWKNSQIVKSVDYNRLLTLFFNNKEKAFSNKDIKDAFSMMIDYQKLADFGEIAQGPIPPISWAYNSSLKTNIYDIDTATKIVKKGIEATESPQLNLMTSYDYYDAADNIAGEIKKTGLKVDINMVTYERPDNFDLLLVFWNVPKDPDQYYFWHSTQKEGNIGNYSNVKIDKLLEEGRSTINIEERSKIYQEFQKIIQDDPPALFLYYPYVYTIKRK</sequence>
<reference evidence="6 7" key="1">
    <citation type="journal article" date="2015" name="Nature">
        <title>rRNA introns, odd ribosomes, and small enigmatic genomes across a large radiation of phyla.</title>
        <authorList>
            <person name="Brown C.T."/>
            <person name="Hug L.A."/>
            <person name="Thomas B.C."/>
            <person name="Sharon I."/>
            <person name="Castelle C.J."/>
            <person name="Singh A."/>
            <person name="Wilkins M.J."/>
            <person name="Williams K.H."/>
            <person name="Banfield J.F."/>
        </authorList>
    </citation>
    <scope>NUCLEOTIDE SEQUENCE [LARGE SCALE GENOMIC DNA]</scope>
</reference>
<evidence type="ECO:0000256" key="2">
    <source>
        <dbReference type="ARBA" id="ARBA00022448"/>
    </source>
</evidence>
<dbReference type="GO" id="GO:0043190">
    <property type="term" value="C:ATP-binding cassette (ABC) transporter complex"/>
    <property type="evidence" value="ECO:0007669"/>
    <property type="project" value="InterPro"/>
</dbReference>
<feature type="transmembrane region" description="Helical" evidence="4">
    <location>
        <begin position="20"/>
        <end position="45"/>
    </location>
</feature>
<evidence type="ECO:0000256" key="4">
    <source>
        <dbReference type="SAM" id="Phobius"/>
    </source>
</evidence>
<dbReference type="CDD" id="cd00995">
    <property type="entry name" value="PBP2_NikA_DppA_OppA_like"/>
    <property type="match status" value="1"/>
</dbReference>